<dbReference type="InterPro" id="IPR023867">
    <property type="entry name" value="Sulphatase_maturase_rSAM"/>
</dbReference>
<dbReference type="AlphaFoldDB" id="A0A0F9DPE9"/>
<dbReference type="EMBL" id="LAZR01040718">
    <property type="protein sequence ID" value="KKL13793.1"/>
    <property type="molecule type" value="Genomic_DNA"/>
</dbReference>
<evidence type="ECO:0000313" key="2">
    <source>
        <dbReference type="EMBL" id="KKL13793.1"/>
    </source>
</evidence>
<feature type="region of interest" description="Disordered" evidence="1">
    <location>
        <begin position="224"/>
        <end position="244"/>
    </location>
</feature>
<organism evidence="2">
    <name type="scientific">marine sediment metagenome</name>
    <dbReference type="NCBI Taxonomy" id="412755"/>
    <lineage>
        <taxon>unclassified sequences</taxon>
        <taxon>metagenomes</taxon>
        <taxon>ecological metagenomes</taxon>
    </lineage>
</organism>
<dbReference type="PANTHER" id="PTHR43273:SF3">
    <property type="entry name" value="ANAEROBIC SULFATASE-MATURATING ENZYME HOMOLOG ASLB-RELATED"/>
    <property type="match status" value="1"/>
</dbReference>
<feature type="non-terminal residue" evidence="2">
    <location>
        <position position="1"/>
    </location>
</feature>
<dbReference type="SUPFAM" id="SSF102114">
    <property type="entry name" value="Radical SAM enzymes"/>
    <property type="match status" value="1"/>
</dbReference>
<dbReference type="InterPro" id="IPR058240">
    <property type="entry name" value="rSAM_sf"/>
</dbReference>
<dbReference type="GO" id="GO:0016491">
    <property type="term" value="F:oxidoreductase activity"/>
    <property type="evidence" value="ECO:0007669"/>
    <property type="project" value="InterPro"/>
</dbReference>
<sequence>IQTNGTLLDEDWCRFLATEGFAVGLSLDGPPETHDRHRVTKDWKPTHEQLEHFKNFCASIATPEVLAQVLNPANHPKSKAGQYNRRPWMSELYDLRDEIVQGLWRKRWEEEGKLRDEEDAKADKEVRACKYCVMGDVFDLVWLDAPGRWSIELLGACSKCSKGTDLPSKEIIALAKSLGSNCRAVLWELGIQLLVLRLAMSKQVGRGELEHVLRSMTATFKANRTKRKRHQREVQAGSKEEIPF</sequence>
<dbReference type="Gene3D" id="3.20.20.70">
    <property type="entry name" value="Aldolase class I"/>
    <property type="match status" value="1"/>
</dbReference>
<evidence type="ECO:0008006" key="3">
    <source>
        <dbReference type="Google" id="ProtNLM"/>
    </source>
</evidence>
<name>A0A0F9DPE9_9ZZZZ</name>
<dbReference type="InterPro" id="IPR013785">
    <property type="entry name" value="Aldolase_TIM"/>
</dbReference>
<comment type="caution">
    <text evidence="2">The sequence shown here is derived from an EMBL/GenBank/DDBJ whole genome shotgun (WGS) entry which is preliminary data.</text>
</comment>
<accession>A0A0F9DPE9</accession>
<protein>
    <recommendedName>
        <fullName evidence="3">Radical SAM core domain-containing protein</fullName>
    </recommendedName>
</protein>
<reference evidence="2" key="1">
    <citation type="journal article" date="2015" name="Nature">
        <title>Complex archaea that bridge the gap between prokaryotes and eukaryotes.</title>
        <authorList>
            <person name="Spang A."/>
            <person name="Saw J.H."/>
            <person name="Jorgensen S.L."/>
            <person name="Zaremba-Niedzwiedzka K."/>
            <person name="Martijn J."/>
            <person name="Lind A.E."/>
            <person name="van Eijk R."/>
            <person name="Schleper C."/>
            <person name="Guy L."/>
            <person name="Ettema T.J."/>
        </authorList>
    </citation>
    <scope>NUCLEOTIDE SEQUENCE</scope>
</reference>
<proteinExistence type="predicted"/>
<gene>
    <name evidence="2" type="ORF">LCGC14_2522190</name>
</gene>
<evidence type="ECO:0000256" key="1">
    <source>
        <dbReference type="SAM" id="MobiDB-lite"/>
    </source>
</evidence>
<dbReference type="PANTHER" id="PTHR43273">
    <property type="entry name" value="ANAEROBIC SULFATASE-MATURATING ENZYME HOMOLOG ASLB-RELATED"/>
    <property type="match status" value="1"/>
</dbReference>